<gene>
    <name evidence="7" type="ordered locus">AXX17_At4g23200</name>
</gene>
<keyword evidence="2" id="KW-0732">Signal</keyword>
<dbReference type="Gene3D" id="3.20.20.80">
    <property type="entry name" value="Glycosidases"/>
    <property type="match status" value="1"/>
</dbReference>
<dbReference type="InterPro" id="IPR001223">
    <property type="entry name" value="Glyco_hydro18_cat"/>
</dbReference>
<dbReference type="Proteomes" id="UP000078284">
    <property type="component" value="Chromosome 4"/>
</dbReference>
<reference evidence="8" key="1">
    <citation type="journal article" date="2016" name="Proc. Natl. Acad. Sci. U.S.A.">
        <title>Chromosome-level assembly of Arabidopsis thaliana Ler reveals the extent of translocation and inversion polymorphisms.</title>
        <authorList>
            <person name="Zapata L."/>
            <person name="Ding J."/>
            <person name="Willing E.M."/>
            <person name="Hartwig B."/>
            <person name="Bezdan D."/>
            <person name="Jiao W.B."/>
            <person name="Patel V."/>
            <person name="Velikkakam James G."/>
            <person name="Koornneef M."/>
            <person name="Ossowski S."/>
            <person name="Schneeberger K."/>
        </authorList>
    </citation>
    <scope>NUCLEOTIDE SEQUENCE [LARGE SCALE GENOMIC DNA]</scope>
    <source>
        <strain evidence="8">cv. Landsberg erecta</strain>
    </source>
</reference>
<evidence type="ECO:0000259" key="6">
    <source>
        <dbReference type="PROSITE" id="PS51910"/>
    </source>
</evidence>
<dbReference type="GO" id="GO:0016798">
    <property type="term" value="F:hydrolase activity, acting on glycosyl bonds"/>
    <property type="evidence" value="ECO:0007669"/>
    <property type="project" value="UniProtKB-KW"/>
</dbReference>
<organism evidence="7 8">
    <name type="scientific">Arabidopsis thaliana</name>
    <name type="common">Mouse-ear cress</name>
    <dbReference type="NCBI Taxonomy" id="3702"/>
    <lineage>
        <taxon>Eukaryota</taxon>
        <taxon>Viridiplantae</taxon>
        <taxon>Streptophyta</taxon>
        <taxon>Embryophyta</taxon>
        <taxon>Tracheophyta</taxon>
        <taxon>Spermatophyta</taxon>
        <taxon>Magnoliopsida</taxon>
        <taxon>eudicotyledons</taxon>
        <taxon>Gunneridae</taxon>
        <taxon>Pentapetalae</taxon>
        <taxon>rosids</taxon>
        <taxon>malvids</taxon>
        <taxon>Brassicales</taxon>
        <taxon>Brassicaceae</taxon>
        <taxon>Camelineae</taxon>
        <taxon>Arabidopsis</taxon>
    </lineage>
</organism>
<dbReference type="SUPFAM" id="SSF54556">
    <property type="entry name" value="Chitinase insertion domain"/>
    <property type="match status" value="1"/>
</dbReference>
<evidence type="ECO:0000256" key="4">
    <source>
        <dbReference type="ARBA" id="ARBA00023180"/>
    </source>
</evidence>
<feature type="domain" description="GH18" evidence="6">
    <location>
        <begin position="14"/>
        <end position="366"/>
    </location>
</feature>
<dbReference type="PANTHER" id="PTHR11177">
    <property type="entry name" value="CHITINASE"/>
    <property type="match status" value="1"/>
</dbReference>
<dbReference type="Gene3D" id="3.10.50.10">
    <property type="match status" value="1"/>
</dbReference>
<keyword evidence="5" id="KW-0326">Glycosidase</keyword>
<dbReference type="PROSITE" id="PS51910">
    <property type="entry name" value="GH18_2"/>
    <property type="match status" value="1"/>
</dbReference>
<dbReference type="InterPro" id="IPR050314">
    <property type="entry name" value="Glycosyl_Hydrlase_18"/>
</dbReference>
<dbReference type="InterPro" id="IPR017853">
    <property type="entry name" value="GH"/>
</dbReference>
<comment type="caution">
    <text evidence="7">The sequence shown here is derived from an EMBL/GenBank/DDBJ whole genome shotgun (WGS) entry which is preliminary data.</text>
</comment>
<dbReference type="FunFam" id="3.10.50.10:FF:000003">
    <property type="entry name" value="Class V chitinase CHIT5b"/>
    <property type="match status" value="1"/>
</dbReference>
<dbReference type="InterPro" id="IPR011583">
    <property type="entry name" value="Chitinase_II/V-like_cat"/>
</dbReference>
<dbReference type="GO" id="GO:0005975">
    <property type="term" value="P:carbohydrate metabolic process"/>
    <property type="evidence" value="ECO:0007669"/>
    <property type="project" value="InterPro"/>
</dbReference>
<keyword evidence="3" id="KW-0378">Hydrolase</keyword>
<proteinExistence type="inferred from homology"/>
<dbReference type="GO" id="GO:0008061">
    <property type="term" value="F:chitin binding"/>
    <property type="evidence" value="ECO:0007669"/>
    <property type="project" value="InterPro"/>
</dbReference>
<dbReference type="InterPro" id="IPR029070">
    <property type="entry name" value="Chitinase_insertion_sf"/>
</dbReference>
<name>A0A178UX93_ARATH</name>
<evidence type="ECO:0000256" key="3">
    <source>
        <dbReference type="ARBA" id="ARBA00022801"/>
    </source>
</evidence>
<evidence type="ECO:0000256" key="5">
    <source>
        <dbReference type="ARBA" id="ARBA00023295"/>
    </source>
</evidence>
<dbReference type="SMART" id="SM00636">
    <property type="entry name" value="Glyco_18"/>
    <property type="match status" value="1"/>
</dbReference>
<accession>A0A178UX93</accession>
<dbReference type="SUPFAM" id="SSF51445">
    <property type="entry name" value="(Trans)glycosidases"/>
    <property type="match status" value="1"/>
</dbReference>
<evidence type="ECO:0000313" key="7">
    <source>
        <dbReference type="EMBL" id="OAO98140.1"/>
    </source>
</evidence>
<protein>
    <recommendedName>
        <fullName evidence="6">GH18 domain-containing protein</fullName>
    </recommendedName>
</protein>
<comment type="similarity">
    <text evidence="1">Belongs to the glycosyl hydrolase 18 family. Chitinase class V subfamily.</text>
</comment>
<dbReference type="ExpressionAtlas" id="A0A178UX93">
    <property type="expression patterns" value="baseline and differential"/>
</dbReference>
<keyword evidence="4" id="KW-0325">Glycoprotein</keyword>
<evidence type="ECO:0000313" key="8">
    <source>
        <dbReference type="Proteomes" id="UP000078284"/>
    </source>
</evidence>
<evidence type="ECO:0000256" key="2">
    <source>
        <dbReference type="ARBA" id="ARBA00022729"/>
    </source>
</evidence>
<dbReference type="EMBL" id="LUHQ01000004">
    <property type="protein sequence ID" value="OAO98140.1"/>
    <property type="molecule type" value="Genomic_DNA"/>
</dbReference>
<dbReference type="PANTHER" id="PTHR11177:SF393">
    <property type="entry name" value="CHITINASE-LIKE PROTEIN-RELATED"/>
    <property type="match status" value="1"/>
</dbReference>
<evidence type="ECO:0000256" key="1">
    <source>
        <dbReference type="ARBA" id="ARBA00008682"/>
    </source>
</evidence>
<dbReference type="Pfam" id="PF00704">
    <property type="entry name" value="Glyco_hydro_18"/>
    <property type="match status" value="1"/>
</dbReference>
<dbReference type="CDD" id="cd02879">
    <property type="entry name" value="GH18_plant_chitinase_class_V"/>
    <property type="match status" value="1"/>
</dbReference>
<dbReference type="AlphaFoldDB" id="A0A178UX93"/>
<sequence>MTDSQILGSSSGPVVKAAYWFPDGETKPTGSVIPQSSAILIDSTLFTHLFCAFADLDLETHRVFIPQRHEYEFSTFTEIVRQKNHNVKTLLSIGGKKTDNKFAFASMASNRTSRESFISSSISIARSLGFYGLDLAWEYPNNDVEMNNFGKLLQEWRSAVEVESQRTGIRPLLLTAAVYYTSDYNSVSYPVQAINRSLDWVNLIAYEFYGLTTEIGPPAGLYDPSKKGPCGDTGLKHWLKAGLPEKKAVFGFPYVGWSWTLDDDKDHGDDVAVTHRVAVTANGSINYDQIVKFITEYKARTVYDSEVVGYYCIAGTTLIGYDDIQSVVTKVIYTKHKGLLGYYAWNVGADDVSRLSRAASQAWGNTEASGGE</sequence>